<dbReference type="Proteomes" id="UP000694406">
    <property type="component" value="Unplaced"/>
</dbReference>
<evidence type="ECO:0000313" key="2">
    <source>
        <dbReference type="Ensembl" id="ENSLLTP00000013926.1"/>
    </source>
</evidence>
<dbReference type="GO" id="GO:0042981">
    <property type="term" value="P:regulation of apoptotic process"/>
    <property type="evidence" value="ECO:0007669"/>
    <property type="project" value="InterPro"/>
</dbReference>
<evidence type="ECO:0000313" key="3">
    <source>
        <dbReference type="Proteomes" id="UP000694406"/>
    </source>
</evidence>
<dbReference type="FunFam" id="1.10.533.10:FF:000038">
    <property type="entry name" value="Caspase 10"/>
    <property type="match status" value="1"/>
</dbReference>
<dbReference type="GeneTree" id="ENSGT00990000214130"/>
<name>A0A8C5S6U4_LATLA</name>
<dbReference type="PANTHER" id="PTHR48169:SF3">
    <property type="entry name" value="CASP8 AND FADD LIKE APOPTOSIS REGULATOR"/>
    <property type="match status" value="1"/>
</dbReference>
<dbReference type="SMART" id="SM00031">
    <property type="entry name" value="DED"/>
    <property type="match status" value="1"/>
</dbReference>
<evidence type="ECO:0000259" key="1">
    <source>
        <dbReference type="PROSITE" id="PS50168"/>
    </source>
</evidence>
<dbReference type="Ensembl" id="ENSLLTT00000014471.1">
    <property type="protein sequence ID" value="ENSLLTP00000013926.1"/>
    <property type="gene ID" value="ENSLLTG00000010674.1"/>
</dbReference>
<protein>
    <recommendedName>
        <fullName evidence="1">DED domain-containing protein</fullName>
    </recommendedName>
</protein>
<dbReference type="PROSITE" id="PS50168">
    <property type="entry name" value="DED"/>
    <property type="match status" value="1"/>
</dbReference>
<organism evidence="2 3">
    <name type="scientific">Laticauda laticaudata</name>
    <name type="common">Blue-ringed sea krait</name>
    <name type="synonym">Blue-lipped sea krait</name>
    <dbReference type="NCBI Taxonomy" id="8630"/>
    <lineage>
        <taxon>Eukaryota</taxon>
        <taxon>Metazoa</taxon>
        <taxon>Chordata</taxon>
        <taxon>Craniata</taxon>
        <taxon>Vertebrata</taxon>
        <taxon>Euteleostomi</taxon>
        <taxon>Lepidosauria</taxon>
        <taxon>Squamata</taxon>
        <taxon>Bifurcata</taxon>
        <taxon>Unidentata</taxon>
        <taxon>Episquamata</taxon>
        <taxon>Toxicofera</taxon>
        <taxon>Serpentes</taxon>
        <taxon>Colubroidea</taxon>
        <taxon>Elapidae</taxon>
        <taxon>Laticaudinae</taxon>
        <taxon>Laticauda</taxon>
    </lineage>
</organism>
<accession>A0A8C5S6U4</accession>
<sequence>MDYQLLSIDENLGKDDVEDLKFLCSDFISLKKLETVKSALDIFQFLINEDLINKDDTFLIAELLYIIGCNSLLQKLSYTKVIVQEELPKRGKVSGYR</sequence>
<dbReference type="SUPFAM" id="SSF47986">
    <property type="entry name" value="DEATH domain"/>
    <property type="match status" value="1"/>
</dbReference>
<feature type="domain" description="DED" evidence="1">
    <location>
        <begin position="1"/>
        <end position="78"/>
    </location>
</feature>
<keyword evidence="3" id="KW-1185">Reference proteome</keyword>
<dbReference type="AlphaFoldDB" id="A0A8C5S6U4"/>
<dbReference type="PANTHER" id="PTHR48169">
    <property type="entry name" value="DED DOMAIN-CONTAINING PROTEIN"/>
    <property type="match status" value="1"/>
</dbReference>
<reference evidence="2" key="2">
    <citation type="submission" date="2025-09" db="UniProtKB">
        <authorList>
            <consortium name="Ensembl"/>
        </authorList>
    </citation>
    <scope>IDENTIFICATION</scope>
</reference>
<reference evidence="2" key="1">
    <citation type="submission" date="2025-08" db="UniProtKB">
        <authorList>
            <consortium name="Ensembl"/>
        </authorList>
    </citation>
    <scope>IDENTIFICATION</scope>
</reference>
<proteinExistence type="predicted"/>
<dbReference type="Pfam" id="PF01335">
    <property type="entry name" value="DED"/>
    <property type="match status" value="1"/>
</dbReference>
<dbReference type="InterPro" id="IPR011029">
    <property type="entry name" value="DEATH-like_dom_sf"/>
</dbReference>
<dbReference type="InterPro" id="IPR001875">
    <property type="entry name" value="DED_dom"/>
</dbReference>
<dbReference type="Gene3D" id="1.10.533.10">
    <property type="entry name" value="Death Domain, Fas"/>
    <property type="match status" value="1"/>
</dbReference>